<dbReference type="STRING" id="1168035.SAMN05444280_1572"/>
<dbReference type="Proteomes" id="UP000184050">
    <property type="component" value="Unassembled WGS sequence"/>
</dbReference>
<gene>
    <name evidence="1" type="ORF">SAMN05444280_1572</name>
</gene>
<evidence type="ECO:0000313" key="2">
    <source>
        <dbReference type="Proteomes" id="UP000184050"/>
    </source>
</evidence>
<dbReference type="OrthoDB" id="9871536at2"/>
<dbReference type="EMBL" id="FQZE01000057">
    <property type="protein sequence ID" value="SHK05632.1"/>
    <property type="molecule type" value="Genomic_DNA"/>
</dbReference>
<dbReference type="RefSeq" id="WP_073173995.1">
    <property type="nucleotide sequence ID" value="NZ_FQZE01000057.1"/>
</dbReference>
<reference evidence="1 2" key="1">
    <citation type="submission" date="2016-11" db="EMBL/GenBank/DDBJ databases">
        <authorList>
            <person name="Jaros S."/>
            <person name="Januszkiewicz K."/>
            <person name="Wedrychowicz H."/>
        </authorList>
    </citation>
    <scope>NUCLEOTIDE SEQUENCE [LARGE SCALE GENOMIC DNA]</scope>
    <source>
        <strain evidence="1 2">DSM 27063</strain>
    </source>
</reference>
<name>A0A1M6PCP3_9BACT</name>
<keyword evidence="2" id="KW-1185">Reference proteome</keyword>
<evidence type="ECO:0000313" key="1">
    <source>
        <dbReference type="EMBL" id="SHK05632.1"/>
    </source>
</evidence>
<accession>A0A1M6PCP3</accession>
<dbReference type="AlphaFoldDB" id="A0A1M6PCP3"/>
<organism evidence="1 2">
    <name type="scientific">Tangfeifania diversioriginum</name>
    <dbReference type="NCBI Taxonomy" id="1168035"/>
    <lineage>
        <taxon>Bacteria</taxon>
        <taxon>Pseudomonadati</taxon>
        <taxon>Bacteroidota</taxon>
        <taxon>Bacteroidia</taxon>
        <taxon>Marinilabiliales</taxon>
        <taxon>Prolixibacteraceae</taxon>
        <taxon>Tangfeifania</taxon>
    </lineage>
</organism>
<proteinExistence type="predicted"/>
<evidence type="ECO:0008006" key="3">
    <source>
        <dbReference type="Google" id="ProtNLM"/>
    </source>
</evidence>
<sequence length="97" mass="10426">MNKKVKTITSWLAAAIFLLALAINIKVTLDDPFVMLSDEALAHTIFTNTSIEPGKIGDQEPCRLDLGGGWFTGSVEYICVDNYVCPSCTCTPIPCGG</sequence>
<protein>
    <recommendedName>
        <fullName evidence="3">NVEALA protein</fullName>
    </recommendedName>
</protein>